<dbReference type="PROSITE" id="PS50910">
    <property type="entry name" value="HEPN"/>
    <property type="match status" value="1"/>
</dbReference>
<dbReference type="Gene3D" id="1.20.120.330">
    <property type="entry name" value="Nucleotidyltransferases domain 2"/>
    <property type="match status" value="1"/>
</dbReference>
<reference evidence="2" key="1">
    <citation type="submission" date="2022-06" db="EMBL/GenBank/DDBJ databases">
        <title>Isolation of gut microbiota from human fecal samples.</title>
        <authorList>
            <person name="Pamer E.G."/>
            <person name="Barat B."/>
            <person name="Waligurski E."/>
            <person name="Medina S."/>
            <person name="Paddock L."/>
            <person name="Mostad J."/>
        </authorList>
    </citation>
    <scope>NUCLEOTIDE SEQUENCE</scope>
    <source>
        <strain evidence="2">DFI.6.22</strain>
    </source>
</reference>
<dbReference type="Gene3D" id="3.30.460.10">
    <property type="entry name" value="Beta Polymerase, domain 2"/>
    <property type="match status" value="1"/>
</dbReference>
<dbReference type="SUPFAM" id="SSF81301">
    <property type="entry name" value="Nucleotidyltransferase"/>
    <property type="match status" value="1"/>
</dbReference>
<proteinExistence type="predicted"/>
<comment type="caution">
    <text evidence="2">The sequence shown here is derived from an EMBL/GenBank/DDBJ whole genome shotgun (WGS) entry which is preliminary data.</text>
</comment>
<organism evidence="2 3">
    <name type="scientific">Alistipes onderdonkii</name>
    <dbReference type="NCBI Taxonomy" id="328813"/>
    <lineage>
        <taxon>Bacteria</taxon>
        <taxon>Pseudomonadati</taxon>
        <taxon>Bacteroidota</taxon>
        <taxon>Bacteroidia</taxon>
        <taxon>Bacteroidales</taxon>
        <taxon>Rikenellaceae</taxon>
        <taxon>Alistipes</taxon>
    </lineage>
</organism>
<dbReference type="InterPro" id="IPR043519">
    <property type="entry name" value="NT_sf"/>
</dbReference>
<dbReference type="Pfam" id="PF05168">
    <property type="entry name" value="HEPN"/>
    <property type="match status" value="1"/>
</dbReference>
<dbReference type="AlphaFoldDB" id="A0AAJ1CFF7"/>
<dbReference type="RefSeq" id="WP_022333937.1">
    <property type="nucleotide sequence ID" value="NZ_DAWDUM010000007.1"/>
</dbReference>
<dbReference type="EMBL" id="JANGBQ010000005">
    <property type="protein sequence ID" value="MCQ5082185.1"/>
    <property type="molecule type" value="Genomic_DNA"/>
</dbReference>
<sequence>MKNSIDFLPERKQRDLHELAALIRDEVKDVVMIILYGSYAANTYVERDERRDYGVRTIYMSDYDLLVVTKRRLGERESTVEARVRERFAAGKNDENLPRPQIINESISKLNDALTMGRYFYVEIVAKGIMLYDSGECLLTTPKELDYAEIKAMAEEYYTSKYIRATYFFDDAITNIHKNRFVQASFYLHQAAEYFLKAIPLVYILYGYKEHDLEFLIGKCKPYTLELAKVFPCDTDEEKRLFDLLRRAYLEARYNDKFVVTKADIDALVPKIELLRDIVEKVCEEQIVEYKRLSGR</sequence>
<dbReference type="CDD" id="cd05403">
    <property type="entry name" value="NT_KNTase_like"/>
    <property type="match status" value="1"/>
</dbReference>
<evidence type="ECO:0000313" key="2">
    <source>
        <dbReference type="EMBL" id="MCQ5082185.1"/>
    </source>
</evidence>
<gene>
    <name evidence="2" type="ORF">NE651_04690</name>
</gene>
<dbReference type="Proteomes" id="UP001205035">
    <property type="component" value="Unassembled WGS sequence"/>
</dbReference>
<evidence type="ECO:0000259" key="1">
    <source>
        <dbReference type="PROSITE" id="PS50910"/>
    </source>
</evidence>
<feature type="domain" description="HEPN" evidence="1">
    <location>
        <begin position="162"/>
        <end position="282"/>
    </location>
</feature>
<name>A0AAJ1CFF7_9BACT</name>
<dbReference type="PANTHER" id="PTHR33933">
    <property type="entry name" value="NUCLEOTIDYLTRANSFERASE"/>
    <property type="match status" value="1"/>
</dbReference>
<dbReference type="PANTHER" id="PTHR33933:SF1">
    <property type="entry name" value="PROTEIN ADENYLYLTRANSFERASE MNTA-RELATED"/>
    <property type="match status" value="1"/>
</dbReference>
<dbReference type="InterPro" id="IPR052548">
    <property type="entry name" value="Type_VII_TA_antitoxin"/>
</dbReference>
<protein>
    <submittedName>
        <fullName evidence="2">HEPN domain-containing protein</fullName>
    </submittedName>
</protein>
<evidence type="ECO:0000313" key="3">
    <source>
        <dbReference type="Proteomes" id="UP001205035"/>
    </source>
</evidence>
<dbReference type="SMART" id="SM00748">
    <property type="entry name" value="HEPN"/>
    <property type="match status" value="1"/>
</dbReference>
<accession>A0AAJ1CFF7</accession>
<dbReference type="InterPro" id="IPR007842">
    <property type="entry name" value="HEPN_dom"/>
</dbReference>
<dbReference type="SUPFAM" id="SSF81593">
    <property type="entry name" value="Nucleotidyltransferase substrate binding subunit/domain"/>
    <property type="match status" value="1"/>
</dbReference>